<dbReference type="GO" id="GO:0046872">
    <property type="term" value="F:metal ion binding"/>
    <property type="evidence" value="ECO:0007669"/>
    <property type="project" value="UniProtKB-KW"/>
</dbReference>
<dbReference type="InterPro" id="IPR006913">
    <property type="entry name" value="CENP-V/GFA"/>
</dbReference>
<keyword evidence="2" id="KW-0479">Metal-binding</keyword>
<gene>
    <name evidence="6" type="ORF">EOI86_21580</name>
</gene>
<comment type="similarity">
    <text evidence="1">Belongs to the Gfa family.</text>
</comment>
<dbReference type="PANTHER" id="PTHR33337">
    <property type="entry name" value="GFA DOMAIN-CONTAINING PROTEIN"/>
    <property type="match status" value="1"/>
</dbReference>
<dbReference type="AlphaFoldDB" id="A0A437QHF1"/>
<protein>
    <submittedName>
        <fullName evidence="6">GFA family protein</fullName>
    </submittedName>
</protein>
<evidence type="ECO:0000256" key="2">
    <source>
        <dbReference type="ARBA" id="ARBA00022723"/>
    </source>
</evidence>
<dbReference type="RefSeq" id="WP_127767770.1">
    <property type="nucleotide sequence ID" value="NZ_SADE01000004.1"/>
</dbReference>
<keyword evidence="3" id="KW-0862">Zinc</keyword>
<organism evidence="6 7">
    <name type="scientific">Hwanghaeella grinnelliae</name>
    <dbReference type="NCBI Taxonomy" id="2500179"/>
    <lineage>
        <taxon>Bacteria</taxon>
        <taxon>Pseudomonadati</taxon>
        <taxon>Pseudomonadota</taxon>
        <taxon>Alphaproteobacteria</taxon>
        <taxon>Rhodospirillales</taxon>
        <taxon>Rhodospirillaceae</taxon>
        <taxon>Hwanghaeella</taxon>
    </lineage>
</organism>
<dbReference type="Proteomes" id="UP000287447">
    <property type="component" value="Unassembled WGS sequence"/>
</dbReference>
<evidence type="ECO:0000256" key="1">
    <source>
        <dbReference type="ARBA" id="ARBA00005495"/>
    </source>
</evidence>
<dbReference type="PROSITE" id="PS51891">
    <property type="entry name" value="CENP_V_GFA"/>
    <property type="match status" value="1"/>
</dbReference>
<keyword evidence="7" id="KW-1185">Reference proteome</keyword>
<sequence>MSITGECFCGKVTYKIDAPLRDARSCHCSRCRKIFSAQASAYAEVAPGAFTWATGEDQLNTFDTGNGFGVRFCGNCGSTMVGVHNGAVHGVTLGCVNGDPEIEIGMHIFVGSKAAWEKMPEDVVQFEEGPPPKD</sequence>
<dbReference type="InterPro" id="IPR011057">
    <property type="entry name" value="Mss4-like_sf"/>
</dbReference>
<dbReference type="SUPFAM" id="SSF51316">
    <property type="entry name" value="Mss4-like"/>
    <property type="match status" value="1"/>
</dbReference>
<evidence type="ECO:0000256" key="3">
    <source>
        <dbReference type="ARBA" id="ARBA00022833"/>
    </source>
</evidence>
<dbReference type="OrthoDB" id="9807246at2"/>
<dbReference type="GO" id="GO:0016846">
    <property type="term" value="F:carbon-sulfur lyase activity"/>
    <property type="evidence" value="ECO:0007669"/>
    <property type="project" value="InterPro"/>
</dbReference>
<evidence type="ECO:0000313" key="7">
    <source>
        <dbReference type="Proteomes" id="UP000287447"/>
    </source>
</evidence>
<dbReference type="Gene3D" id="3.90.1590.10">
    <property type="entry name" value="glutathione-dependent formaldehyde- activating enzyme (gfa)"/>
    <property type="match status" value="1"/>
</dbReference>
<dbReference type="PANTHER" id="PTHR33337:SF40">
    <property type="entry name" value="CENP-V_GFA DOMAIN-CONTAINING PROTEIN-RELATED"/>
    <property type="match status" value="1"/>
</dbReference>
<dbReference type="EMBL" id="SADE01000004">
    <property type="protein sequence ID" value="RVU33740.1"/>
    <property type="molecule type" value="Genomic_DNA"/>
</dbReference>
<reference evidence="7" key="1">
    <citation type="submission" date="2019-01" db="EMBL/GenBank/DDBJ databases">
        <title>Gri0909 isolated from a small marine red alga.</title>
        <authorList>
            <person name="Kim J."/>
            <person name="Jeong S.E."/>
            <person name="Jeon C.O."/>
        </authorList>
    </citation>
    <scope>NUCLEOTIDE SEQUENCE [LARGE SCALE GENOMIC DNA]</scope>
    <source>
        <strain evidence="7">Gri0909</strain>
    </source>
</reference>
<keyword evidence="4" id="KW-0456">Lyase</keyword>
<comment type="caution">
    <text evidence="6">The sequence shown here is derived from an EMBL/GenBank/DDBJ whole genome shotgun (WGS) entry which is preliminary data.</text>
</comment>
<feature type="domain" description="CENP-V/GFA" evidence="5">
    <location>
        <begin position="3"/>
        <end position="117"/>
    </location>
</feature>
<evidence type="ECO:0000259" key="5">
    <source>
        <dbReference type="PROSITE" id="PS51891"/>
    </source>
</evidence>
<accession>A0A437QHF1</accession>
<proteinExistence type="inferred from homology"/>
<evidence type="ECO:0000313" key="6">
    <source>
        <dbReference type="EMBL" id="RVU33740.1"/>
    </source>
</evidence>
<dbReference type="Pfam" id="PF04828">
    <property type="entry name" value="GFA"/>
    <property type="match status" value="1"/>
</dbReference>
<evidence type="ECO:0000256" key="4">
    <source>
        <dbReference type="ARBA" id="ARBA00023239"/>
    </source>
</evidence>
<name>A0A437QHF1_9PROT</name>